<dbReference type="GO" id="GO:0008418">
    <property type="term" value="F:protein-N-terminal asparagine amidohydrolase activity"/>
    <property type="evidence" value="ECO:0007669"/>
    <property type="project" value="InterPro"/>
</dbReference>
<dbReference type="EMBL" id="JAAARO010000001">
    <property type="protein sequence ID" value="KAF5752689.1"/>
    <property type="molecule type" value="Genomic_DNA"/>
</dbReference>
<protein>
    <submittedName>
        <fullName evidence="2">Protein N-terminal asparagine amidohydrolase isoform X1</fullName>
    </submittedName>
</protein>
<evidence type="ECO:0000313" key="3">
    <source>
        <dbReference type="Proteomes" id="UP000593562"/>
    </source>
</evidence>
<dbReference type="InterPro" id="IPR026750">
    <property type="entry name" value="NTAN1"/>
</dbReference>
<dbReference type="Pfam" id="PF14736">
    <property type="entry name" value="N_Asn_amidohyd"/>
    <property type="match status" value="1"/>
</dbReference>
<dbReference type="InParanoid" id="A0A7J7E2B5"/>
<dbReference type="PANTHER" id="PTHR12498">
    <property type="entry name" value="N-TERMINAL ASPARAGINE AMIDOHYDROLASE"/>
    <property type="match status" value="1"/>
</dbReference>
<keyword evidence="2" id="KW-0378">Hydrolase</keyword>
<reference evidence="2 3" key="1">
    <citation type="journal article" date="2020" name="Nat. Commun.">
        <title>Genome of Tripterygium wilfordii and identification of cytochrome P450 involved in triptolide biosynthesis.</title>
        <authorList>
            <person name="Tu L."/>
            <person name="Su P."/>
            <person name="Zhang Z."/>
            <person name="Gao L."/>
            <person name="Wang J."/>
            <person name="Hu T."/>
            <person name="Zhou J."/>
            <person name="Zhang Y."/>
            <person name="Zhao Y."/>
            <person name="Liu Y."/>
            <person name="Song Y."/>
            <person name="Tong Y."/>
            <person name="Lu Y."/>
            <person name="Yang J."/>
            <person name="Xu C."/>
            <person name="Jia M."/>
            <person name="Peters R.J."/>
            <person name="Huang L."/>
            <person name="Gao W."/>
        </authorList>
    </citation>
    <scope>NUCLEOTIDE SEQUENCE [LARGE SCALE GENOMIC DNA]</scope>
    <source>
        <strain evidence="3">cv. XIE 37</strain>
        <tissue evidence="2">Leaf</tissue>
    </source>
</reference>
<evidence type="ECO:0000313" key="2">
    <source>
        <dbReference type="EMBL" id="KAF5752689.1"/>
    </source>
</evidence>
<organism evidence="2 3">
    <name type="scientific">Tripterygium wilfordii</name>
    <name type="common">Thunder God vine</name>
    <dbReference type="NCBI Taxonomy" id="458696"/>
    <lineage>
        <taxon>Eukaryota</taxon>
        <taxon>Viridiplantae</taxon>
        <taxon>Streptophyta</taxon>
        <taxon>Embryophyta</taxon>
        <taxon>Tracheophyta</taxon>
        <taxon>Spermatophyta</taxon>
        <taxon>Magnoliopsida</taxon>
        <taxon>eudicotyledons</taxon>
        <taxon>Gunneridae</taxon>
        <taxon>Pentapetalae</taxon>
        <taxon>rosids</taxon>
        <taxon>fabids</taxon>
        <taxon>Celastrales</taxon>
        <taxon>Celastraceae</taxon>
        <taxon>Tripterygium</taxon>
    </lineage>
</organism>
<keyword evidence="3" id="KW-1185">Reference proteome</keyword>
<dbReference type="GO" id="GO:0005634">
    <property type="term" value="C:nucleus"/>
    <property type="evidence" value="ECO:0007669"/>
    <property type="project" value="TreeGrafter"/>
</dbReference>
<gene>
    <name evidence="2" type="ORF">HS088_TW01G00605</name>
</gene>
<dbReference type="GO" id="GO:0006511">
    <property type="term" value="P:ubiquitin-dependent protein catabolic process"/>
    <property type="evidence" value="ECO:0007669"/>
    <property type="project" value="TreeGrafter"/>
</dbReference>
<sequence length="359" mass="40219">MIFVDGAPFPARSSSFSSPSPGRDTLLALMEHPTLVSVAHAFKSTRETKFSASAQKKWVYVFQREYATVDPARVDFVGTDEATTCVGLVIRNRKSGMTSIAHMDFPQSVENGLNEMLSLLDCKDESGLDVHLLGAFEDVSTEHAYGSQLSESSAQSDGYSVPICAKIVETLQNRQEKFHIHTLFVLAHNTRRDSQENSYPIFNGLLVETNSGSITPASFDKSSRCPDEIVRRIRVSASFKDPSLREKLLETYDTQTDRFMIAPCSWSGHYVRIASVLQELSDAEILHSCSTSPSAEGPDFVDNGRRQWDYLIKHPDWRETFPRRQPRVFGRTDDGGWKMCLPLQDIPQGYVHQKALCIG</sequence>
<name>A0A7J7E2B5_TRIWF</name>
<dbReference type="FunCoup" id="A0A7J7E2B5">
    <property type="interactions" value="3085"/>
</dbReference>
<dbReference type="Proteomes" id="UP000593562">
    <property type="component" value="Unassembled WGS sequence"/>
</dbReference>
<feature type="region of interest" description="Disordered" evidence="1">
    <location>
        <begin position="1"/>
        <end position="20"/>
    </location>
</feature>
<evidence type="ECO:0000256" key="1">
    <source>
        <dbReference type="SAM" id="MobiDB-lite"/>
    </source>
</evidence>
<comment type="caution">
    <text evidence="2">The sequence shown here is derived from an EMBL/GenBank/DDBJ whole genome shotgun (WGS) entry which is preliminary data.</text>
</comment>
<accession>A0A7J7E2B5</accession>
<proteinExistence type="predicted"/>
<dbReference type="PANTHER" id="PTHR12498:SF0">
    <property type="entry name" value="PROTEIN N-TERMINAL ASPARAGINE AMIDOHYDROLASE"/>
    <property type="match status" value="1"/>
</dbReference>
<dbReference type="AlphaFoldDB" id="A0A7J7E2B5"/>